<feature type="domain" description="HTH araC/xylS-type" evidence="4">
    <location>
        <begin position="190"/>
        <end position="287"/>
    </location>
</feature>
<dbReference type="PANTHER" id="PTHR43280">
    <property type="entry name" value="ARAC-FAMILY TRANSCRIPTIONAL REGULATOR"/>
    <property type="match status" value="1"/>
</dbReference>
<dbReference type="InterPro" id="IPR020449">
    <property type="entry name" value="Tscrpt_reg_AraC-type_HTH"/>
</dbReference>
<dbReference type="InterPro" id="IPR009057">
    <property type="entry name" value="Homeodomain-like_sf"/>
</dbReference>
<dbReference type="GO" id="GO:0043565">
    <property type="term" value="F:sequence-specific DNA binding"/>
    <property type="evidence" value="ECO:0007669"/>
    <property type="project" value="InterPro"/>
</dbReference>
<dbReference type="Gene3D" id="1.10.10.60">
    <property type="entry name" value="Homeodomain-like"/>
    <property type="match status" value="2"/>
</dbReference>
<dbReference type="AlphaFoldDB" id="A0A399CSY6"/>
<dbReference type="PANTHER" id="PTHR43280:SF30">
    <property type="entry name" value="MMSAB OPERON REGULATORY PROTEIN"/>
    <property type="match status" value="1"/>
</dbReference>
<evidence type="ECO:0000256" key="1">
    <source>
        <dbReference type="ARBA" id="ARBA00023015"/>
    </source>
</evidence>
<organism evidence="5 6">
    <name type="scientific">Mariniphaga sediminis</name>
    <dbReference type="NCBI Taxonomy" id="1628158"/>
    <lineage>
        <taxon>Bacteria</taxon>
        <taxon>Pseudomonadati</taxon>
        <taxon>Bacteroidota</taxon>
        <taxon>Bacteroidia</taxon>
        <taxon>Marinilabiliales</taxon>
        <taxon>Prolixibacteraceae</taxon>
        <taxon>Mariniphaga</taxon>
    </lineage>
</organism>
<evidence type="ECO:0000313" key="6">
    <source>
        <dbReference type="Proteomes" id="UP000266441"/>
    </source>
</evidence>
<dbReference type="Proteomes" id="UP000266441">
    <property type="component" value="Unassembled WGS sequence"/>
</dbReference>
<dbReference type="GO" id="GO:0003700">
    <property type="term" value="F:DNA-binding transcription factor activity"/>
    <property type="evidence" value="ECO:0007669"/>
    <property type="project" value="InterPro"/>
</dbReference>
<dbReference type="SMART" id="SM00342">
    <property type="entry name" value="HTH_ARAC"/>
    <property type="match status" value="1"/>
</dbReference>
<dbReference type="PRINTS" id="PR00032">
    <property type="entry name" value="HTHARAC"/>
</dbReference>
<evidence type="ECO:0000259" key="4">
    <source>
        <dbReference type="PROSITE" id="PS01124"/>
    </source>
</evidence>
<sequence length="287" mass="33358">MRQFTKYLTTGKEDVDWGIYLNSAGSQTIPPQSEYPPKSHPSGYYFTWEQGRELQEYQLNFITEGGGVLENKHGSFPVKAGSILVTLPGVWHRYKPLYQTGWTENYIGFSGKAIDKFMRHKQFSSRQPVIYAGVREEILDTYLKIFDLVEEESPGFQHIASGLVIKLLGYLVAFEKQKEFSGKKIAEVIEKARFQMRSNVGKNFDLEKFAVTHNIGYSWFRRMFKNYTGLSPRQYCLQLKIMRAKELLLNTDHSVKEISYQLGFESIHYFSRLFKKKTGMSPSEFRN</sequence>
<dbReference type="InterPro" id="IPR003313">
    <property type="entry name" value="AraC-bd"/>
</dbReference>
<evidence type="ECO:0000256" key="3">
    <source>
        <dbReference type="ARBA" id="ARBA00023163"/>
    </source>
</evidence>
<dbReference type="OrthoDB" id="9782911at2"/>
<accession>A0A399CSY6</accession>
<keyword evidence="1" id="KW-0805">Transcription regulation</keyword>
<name>A0A399CSY6_9BACT</name>
<dbReference type="SUPFAM" id="SSF46689">
    <property type="entry name" value="Homeodomain-like"/>
    <property type="match status" value="2"/>
</dbReference>
<proteinExistence type="predicted"/>
<evidence type="ECO:0000313" key="5">
    <source>
        <dbReference type="EMBL" id="RIH63094.1"/>
    </source>
</evidence>
<dbReference type="InterPro" id="IPR037923">
    <property type="entry name" value="HTH-like"/>
</dbReference>
<dbReference type="PROSITE" id="PS00041">
    <property type="entry name" value="HTH_ARAC_FAMILY_1"/>
    <property type="match status" value="1"/>
</dbReference>
<keyword evidence="2" id="KW-0238">DNA-binding</keyword>
<dbReference type="SUPFAM" id="SSF51215">
    <property type="entry name" value="Regulatory protein AraC"/>
    <property type="match status" value="1"/>
</dbReference>
<dbReference type="EMBL" id="QWET01000026">
    <property type="protein sequence ID" value="RIH63094.1"/>
    <property type="molecule type" value="Genomic_DNA"/>
</dbReference>
<dbReference type="InterPro" id="IPR018062">
    <property type="entry name" value="HTH_AraC-typ_CS"/>
</dbReference>
<keyword evidence="6" id="KW-1185">Reference proteome</keyword>
<dbReference type="Gene3D" id="2.60.120.10">
    <property type="entry name" value="Jelly Rolls"/>
    <property type="match status" value="1"/>
</dbReference>
<dbReference type="RefSeq" id="WP_119351978.1">
    <property type="nucleotide sequence ID" value="NZ_JBFHKJ010000092.1"/>
</dbReference>
<reference evidence="5 6" key="1">
    <citation type="journal article" date="2015" name="Int. J. Syst. Evol. Microbiol.">
        <title>Mariniphaga sediminis sp. nov., isolated from coastal sediment.</title>
        <authorList>
            <person name="Wang F.Q."/>
            <person name="Shen Q.Y."/>
            <person name="Chen G.J."/>
            <person name="Du Z.J."/>
        </authorList>
    </citation>
    <scope>NUCLEOTIDE SEQUENCE [LARGE SCALE GENOMIC DNA]</scope>
    <source>
        <strain evidence="5 6">SY21</strain>
    </source>
</reference>
<keyword evidence="3" id="KW-0804">Transcription</keyword>
<gene>
    <name evidence="5" type="ORF">D1164_21545</name>
</gene>
<protein>
    <submittedName>
        <fullName evidence="5">AraC family transcriptional regulator</fullName>
    </submittedName>
</protein>
<dbReference type="PROSITE" id="PS01124">
    <property type="entry name" value="HTH_ARAC_FAMILY_2"/>
    <property type="match status" value="1"/>
</dbReference>
<dbReference type="Pfam" id="PF02311">
    <property type="entry name" value="AraC_binding"/>
    <property type="match status" value="1"/>
</dbReference>
<dbReference type="InterPro" id="IPR014710">
    <property type="entry name" value="RmlC-like_jellyroll"/>
</dbReference>
<evidence type="ECO:0000256" key="2">
    <source>
        <dbReference type="ARBA" id="ARBA00023125"/>
    </source>
</evidence>
<dbReference type="InterPro" id="IPR018060">
    <property type="entry name" value="HTH_AraC"/>
</dbReference>
<comment type="caution">
    <text evidence="5">The sequence shown here is derived from an EMBL/GenBank/DDBJ whole genome shotgun (WGS) entry which is preliminary data.</text>
</comment>
<dbReference type="Pfam" id="PF12833">
    <property type="entry name" value="HTH_18"/>
    <property type="match status" value="1"/>
</dbReference>